<proteinExistence type="predicted"/>
<evidence type="ECO:0000313" key="2">
    <source>
        <dbReference type="EMBL" id="PVD20685.1"/>
    </source>
</evidence>
<dbReference type="Proteomes" id="UP000245119">
    <property type="component" value="Linkage Group LG12"/>
</dbReference>
<accession>A0A2T7NHQ4</accession>
<dbReference type="AlphaFoldDB" id="A0A2T7NHQ4"/>
<comment type="caution">
    <text evidence="2">The sequence shown here is derived from an EMBL/GenBank/DDBJ whole genome shotgun (WGS) entry which is preliminary data.</text>
</comment>
<feature type="chain" id="PRO_5015706551" evidence="1">
    <location>
        <begin position="25"/>
        <end position="101"/>
    </location>
</feature>
<gene>
    <name evidence="2" type="ORF">C0Q70_18843</name>
</gene>
<keyword evidence="3" id="KW-1185">Reference proteome</keyword>
<sequence>MSDAKTDFAGLLPLLLSMALNTLSNVPCHCFAAGLHSTSTRPHNNLTIHPLPQHPLPGLTTTSLVTNSLNNLICNPATPQSHCHPATPQPYFSSFTCQQLH</sequence>
<name>A0A2T7NHQ4_POMCA</name>
<evidence type="ECO:0000256" key="1">
    <source>
        <dbReference type="SAM" id="SignalP"/>
    </source>
</evidence>
<keyword evidence="1" id="KW-0732">Signal</keyword>
<evidence type="ECO:0000313" key="3">
    <source>
        <dbReference type="Proteomes" id="UP000245119"/>
    </source>
</evidence>
<dbReference type="EMBL" id="PZQS01000012">
    <property type="protein sequence ID" value="PVD20685.1"/>
    <property type="molecule type" value="Genomic_DNA"/>
</dbReference>
<protein>
    <submittedName>
        <fullName evidence="2">Uncharacterized protein</fullName>
    </submittedName>
</protein>
<feature type="signal peptide" evidence="1">
    <location>
        <begin position="1"/>
        <end position="24"/>
    </location>
</feature>
<organism evidence="2 3">
    <name type="scientific">Pomacea canaliculata</name>
    <name type="common">Golden apple snail</name>
    <dbReference type="NCBI Taxonomy" id="400727"/>
    <lineage>
        <taxon>Eukaryota</taxon>
        <taxon>Metazoa</taxon>
        <taxon>Spiralia</taxon>
        <taxon>Lophotrochozoa</taxon>
        <taxon>Mollusca</taxon>
        <taxon>Gastropoda</taxon>
        <taxon>Caenogastropoda</taxon>
        <taxon>Architaenioglossa</taxon>
        <taxon>Ampullarioidea</taxon>
        <taxon>Ampullariidae</taxon>
        <taxon>Pomacea</taxon>
    </lineage>
</organism>
<reference evidence="2 3" key="1">
    <citation type="submission" date="2018-04" db="EMBL/GenBank/DDBJ databases">
        <title>The genome of golden apple snail Pomacea canaliculata provides insight into stress tolerance and invasive adaptation.</title>
        <authorList>
            <person name="Liu C."/>
            <person name="Liu B."/>
            <person name="Ren Y."/>
            <person name="Zhang Y."/>
            <person name="Wang H."/>
            <person name="Li S."/>
            <person name="Jiang F."/>
            <person name="Yin L."/>
            <person name="Zhang G."/>
            <person name="Qian W."/>
            <person name="Fan W."/>
        </authorList>
    </citation>
    <scope>NUCLEOTIDE SEQUENCE [LARGE SCALE GENOMIC DNA]</scope>
    <source>
        <strain evidence="2">SZHN2017</strain>
        <tissue evidence="2">Muscle</tissue>
    </source>
</reference>